<dbReference type="PROSITE" id="PS51471">
    <property type="entry name" value="FE2OG_OXY"/>
    <property type="match status" value="1"/>
</dbReference>
<feature type="compositionally biased region" description="Low complexity" evidence="2">
    <location>
        <begin position="771"/>
        <end position="783"/>
    </location>
</feature>
<dbReference type="EMBL" id="CAWUHD010000016">
    <property type="protein sequence ID" value="CAK7215120.1"/>
    <property type="molecule type" value="Genomic_DNA"/>
</dbReference>
<dbReference type="CDD" id="cd00431">
    <property type="entry name" value="cysteine_hydrolases"/>
    <property type="match status" value="1"/>
</dbReference>
<dbReference type="PANTHER" id="PTHR31212">
    <property type="entry name" value="ALPHA-KETOGLUTARATE-DEPENDENT DIOXYGENASE ALKB HOMOLOG 3"/>
    <property type="match status" value="1"/>
</dbReference>
<feature type="compositionally biased region" description="Low complexity" evidence="2">
    <location>
        <begin position="417"/>
        <end position="440"/>
    </location>
</feature>
<feature type="compositionally biased region" description="Polar residues" evidence="2">
    <location>
        <begin position="539"/>
        <end position="552"/>
    </location>
</feature>
<dbReference type="InterPro" id="IPR027450">
    <property type="entry name" value="AlkB-like"/>
</dbReference>
<feature type="compositionally biased region" description="Basic and acidic residues" evidence="2">
    <location>
        <begin position="473"/>
        <end position="489"/>
    </location>
</feature>
<dbReference type="PANTHER" id="PTHR31212:SF5">
    <property type="entry name" value="ISOCHORISMATASE FAMILY PROTEIN FAMILY (AFU_ORTHOLOGUE AFUA_3G14500)"/>
    <property type="match status" value="1"/>
</dbReference>
<dbReference type="InterPro" id="IPR036380">
    <property type="entry name" value="Isochorismatase-like_sf"/>
</dbReference>
<comment type="caution">
    <text evidence="4">The sequence shown here is derived from an EMBL/GenBank/DDBJ whole genome shotgun (WGS) entry which is preliminary data.</text>
</comment>
<feature type="compositionally biased region" description="Basic and acidic residues" evidence="2">
    <location>
        <begin position="758"/>
        <end position="770"/>
    </location>
</feature>
<feature type="compositionally biased region" description="Basic and acidic residues" evidence="2">
    <location>
        <begin position="322"/>
        <end position="337"/>
    </location>
</feature>
<dbReference type="Pfam" id="PF24470">
    <property type="entry name" value="Thiored_Isochorism"/>
    <property type="match status" value="1"/>
</dbReference>
<evidence type="ECO:0000313" key="4">
    <source>
        <dbReference type="EMBL" id="CAK7215120.1"/>
    </source>
</evidence>
<dbReference type="Pfam" id="PF13532">
    <property type="entry name" value="2OG-FeII_Oxy_2"/>
    <property type="match status" value="1"/>
</dbReference>
<comment type="similarity">
    <text evidence="1">Belongs to the isochorismatase family.</text>
</comment>
<feature type="compositionally biased region" description="Acidic residues" evidence="2">
    <location>
        <begin position="458"/>
        <end position="472"/>
    </location>
</feature>
<sequence>MPPTLPIDLANFPALRTRKALLVLDLQNEFLSPNAALPVSTPDGYVDRILQVAKKFRDSGSGDVFWIRSQFDSHRPAASSQIITSATTQILGTPGTRLSAPRGRRRESEPPVDDQDADPEAFLSATNTSQKEQEQQQLRSQSLLPGSHGSELAPSVAASVNARQDLVIAKSHYSAFESTQLLNRLRTRFVTELYICGALTNVSIYATALDAARHGLTLTIIEDCCGYRDITRHNNAITSLVQLTGCDTLSAELVLDSMTSPSSDEPSPANDFAAAIAAITAASSGPPRVRRSTKQATAGPIAVGGSPGTSGGNSGGLPVRTKNPEPSEDDKQSDDARTPSVPSSREKPALSRSSPTAKVLPEAEPETVQPVQPVVAKESATAMTTKNTMKTTSATVTIPVAAAVAAGPKTGFGANAGAGTATPATPKASAPTTITAKPSSRQTPAPIEPVKIDLGEITPDEDSNEDDNPDESFEVKIPSRHEKLLEYSRLRSSRNAELLKKRLEDAAKESAAIRATKQQHGKAPLKPDVAPAESKPSYPASSTKAMGTSSSPMAEKAASPVSPPGPQSAVTSKAIKVTDIDVKGLAEQDPKTEADSDDLEADAELVLVDKTKEPTATAPICAGDTIIYHDVLPQSLENGIYERLKDEVQWLRMSHQGGEVPRLVCVQGDVDKDGSIPIYRHPADESPPLEAFTPTVLEIKKEVEKVVGHPLNHALIQLYRTGNDYISEHSDKTLDIVPSSYVCNMSLGAERTMIFRTKRVDKDPSHKEESSSSGDAAPAAAGEGAKRQSCRVQLPHNSLCRMGLQTNMKWLHAIRQDKRISREKTPAELAYGGGRISLTFRQIGTFLNADQSLIWGQGAVGKTHKDARPVINGQSDKTIKMLQAFGTENHSSSFDWEKHYGKGFDVLHMSSSPRFFSSSDAVVNMSIQLFLADLGISYAKGSMSAPTNKKDTVAPSSDEAETDAVPSVSEALSSLDISVRLVDNDRDRSVVQGVLAILLYLDAVYSPQPTGQSAQHHLETARKYTRLQQALQVQDRWRSVSSSTEISVSDTTTFSLRPLKSDLILWDSYIPPASDGAKDVGATFIAGGSSPSVVDFAFWAVLYSMETSLGGQDTLASELQCLGAGNLAKYYTAFKARDFVTKFLTVGEI</sequence>
<dbReference type="InterPro" id="IPR032854">
    <property type="entry name" value="ALKBH3"/>
</dbReference>
<feature type="region of interest" description="Disordered" evidence="2">
    <location>
        <begin position="283"/>
        <end position="374"/>
    </location>
</feature>
<organism evidence="4 5">
    <name type="scientific">Sporothrix eucalyptigena</name>
    <dbReference type="NCBI Taxonomy" id="1812306"/>
    <lineage>
        <taxon>Eukaryota</taxon>
        <taxon>Fungi</taxon>
        <taxon>Dikarya</taxon>
        <taxon>Ascomycota</taxon>
        <taxon>Pezizomycotina</taxon>
        <taxon>Sordariomycetes</taxon>
        <taxon>Sordariomycetidae</taxon>
        <taxon>Ophiostomatales</taxon>
        <taxon>Ophiostomataceae</taxon>
        <taxon>Sporothrix</taxon>
    </lineage>
</organism>
<feature type="region of interest" description="Disordered" evidence="2">
    <location>
        <begin position="417"/>
        <end position="494"/>
    </location>
</feature>
<dbReference type="InterPro" id="IPR057088">
    <property type="entry name" value="GLRG_09195_Thiored"/>
</dbReference>
<dbReference type="SUPFAM" id="SSF51197">
    <property type="entry name" value="Clavaminate synthase-like"/>
    <property type="match status" value="1"/>
</dbReference>
<feature type="region of interest" description="Disordered" evidence="2">
    <location>
        <begin position="90"/>
        <end position="150"/>
    </location>
</feature>
<feature type="compositionally biased region" description="Low complexity" evidence="2">
    <location>
        <begin position="135"/>
        <end position="144"/>
    </location>
</feature>
<evidence type="ECO:0000313" key="5">
    <source>
        <dbReference type="Proteomes" id="UP001642482"/>
    </source>
</evidence>
<reference evidence="4 5" key="1">
    <citation type="submission" date="2024-01" db="EMBL/GenBank/DDBJ databases">
        <authorList>
            <person name="Allen C."/>
            <person name="Tagirdzhanova G."/>
        </authorList>
    </citation>
    <scope>NUCLEOTIDE SEQUENCE [LARGE SCALE GENOMIC DNA]</scope>
</reference>
<dbReference type="Pfam" id="PF00857">
    <property type="entry name" value="Isochorismatase"/>
    <property type="match status" value="1"/>
</dbReference>
<evidence type="ECO:0000256" key="2">
    <source>
        <dbReference type="SAM" id="MobiDB-lite"/>
    </source>
</evidence>
<keyword evidence="5" id="KW-1185">Reference proteome</keyword>
<dbReference type="Gene3D" id="3.40.50.850">
    <property type="entry name" value="Isochorismatase-like"/>
    <property type="match status" value="1"/>
</dbReference>
<name>A0ABP0B735_9PEZI</name>
<evidence type="ECO:0000256" key="1">
    <source>
        <dbReference type="ARBA" id="ARBA00006336"/>
    </source>
</evidence>
<dbReference type="SUPFAM" id="SSF52499">
    <property type="entry name" value="Isochorismatase-like hydrolases"/>
    <property type="match status" value="1"/>
</dbReference>
<feature type="region of interest" description="Disordered" evidence="2">
    <location>
        <begin position="507"/>
        <end position="573"/>
    </location>
</feature>
<dbReference type="Proteomes" id="UP001642482">
    <property type="component" value="Unassembled WGS sequence"/>
</dbReference>
<evidence type="ECO:0000259" key="3">
    <source>
        <dbReference type="PROSITE" id="PS51471"/>
    </source>
</evidence>
<feature type="domain" description="Fe2OG dioxygenase" evidence="3">
    <location>
        <begin position="710"/>
        <end position="844"/>
    </location>
</feature>
<protein>
    <recommendedName>
        <fullName evidence="3">Fe2OG dioxygenase domain-containing protein</fullName>
    </recommendedName>
</protein>
<dbReference type="InterPro" id="IPR037151">
    <property type="entry name" value="AlkB-like_sf"/>
</dbReference>
<accession>A0ABP0B735</accession>
<feature type="compositionally biased region" description="Gly residues" evidence="2">
    <location>
        <begin position="305"/>
        <end position="315"/>
    </location>
</feature>
<gene>
    <name evidence="4" type="ORF">SEUCBS140593_002423</name>
</gene>
<feature type="region of interest" description="Disordered" evidence="2">
    <location>
        <begin position="943"/>
        <end position="963"/>
    </location>
</feature>
<dbReference type="InterPro" id="IPR005123">
    <property type="entry name" value="Oxoglu/Fe-dep_dioxygenase_dom"/>
</dbReference>
<dbReference type="Gene3D" id="2.60.120.590">
    <property type="entry name" value="Alpha-ketoglutarate-dependent dioxygenase AlkB-like"/>
    <property type="match status" value="1"/>
</dbReference>
<proteinExistence type="inferred from homology"/>
<feature type="compositionally biased region" description="Acidic residues" evidence="2">
    <location>
        <begin position="110"/>
        <end position="119"/>
    </location>
</feature>
<dbReference type="InterPro" id="IPR000868">
    <property type="entry name" value="Isochorismatase-like_dom"/>
</dbReference>
<feature type="region of interest" description="Disordered" evidence="2">
    <location>
        <begin position="757"/>
        <end position="789"/>
    </location>
</feature>